<evidence type="ECO:0000256" key="1">
    <source>
        <dbReference type="SAM" id="MobiDB-lite"/>
    </source>
</evidence>
<feature type="compositionally biased region" description="Low complexity" evidence="1">
    <location>
        <begin position="127"/>
        <end position="136"/>
    </location>
</feature>
<evidence type="ECO:0000313" key="3">
    <source>
        <dbReference type="Proteomes" id="UP001153069"/>
    </source>
</evidence>
<protein>
    <submittedName>
        <fullName evidence="2">Uncharacterized protein</fullName>
    </submittedName>
</protein>
<feature type="compositionally biased region" description="Basic residues" evidence="1">
    <location>
        <begin position="137"/>
        <end position="149"/>
    </location>
</feature>
<sequence length="175" mass="19207">MTDKLKIASFSIVAGAEMQPLSDEDLRVLAVKIKGKVAEAVNVGKDVSMAVFIHPQMYIPTSNLLLLESMEGSIIRSDSNHLILRTDQGGRIVMVQFVGGSSPFRITHAVEEESTGEEDDSVASIPRNSNNNNNNNRHNRYNRHNRHGINHRDADSDSSSSAGEEFPGLSQLHIS</sequence>
<name>A0A9N8EEM8_9STRA</name>
<keyword evidence="3" id="KW-1185">Reference proteome</keyword>
<organism evidence="2 3">
    <name type="scientific">Seminavis robusta</name>
    <dbReference type="NCBI Taxonomy" id="568900"/>
    <lineage>
        <taxon>Eukaryota</taxon>
        <taxon>Sar</taxon>
        <taxon>Stramenopiles</taxon>
        <taxon>Ochrophyta</taxon>
        <taxon>Bacillariophyta</taxon>
        <taxon>Bacillariophyceae</taxon>
        <taxon>Bacillariophycidae</taxon>
        <taxon>Naviculales</taxon>
        <taxon>Naviculaceae</taxon>
        <taxon>Seminavis</taxon>
    </lineage>
</organism>
<comment type="caution">
    <text evidence="2">The sequence shown here is derived from an EMBL/GenBank/DDBJ whole genome shotgun (WGS) entry which is preliminary data.</text>
</comment>
<evidence type="ECO:0000313" key="2">
    <source>
        <dbReference type="EMBL" id="CAB9520056.1"/>
    </source>
</evidence>
<accession>A0A9N8EEM8</accession>
<feature type="region of interest" description="Disordered" evidence="1">
    <location>
        <begin position="111"/>
        <end position="175"/>
    </location>
</feature>
<dbReference type="Proteomes" id="UP001153069">
    <property type="component" value="Unassembled WGS sequence"/>
</dbReference>
<proteinExistence type="predicted"/>
<dbReference type="EMBL" id="CAICTM010001068">
    <property type="protein sequence ID" value="CAB9520056.1"/>
    <property type="molecule type" value="Genomic_DNA"/>
</dbReference>
<reference evidence="2" key="1">
    <citation type="submission" date="2020-06" db="EMBL/GenBank/DDBJ databases">
        <authorList>
            <consortium name="Plant Systems Biology data submission"/>
        </authorList>
    </citation>
    <scope>NUCLEOTIDE SEQUENCE</scope>
    <source>
        <strain evidence="2">D6</strain>
    </source>
</reference>
<gene>
    <name evidence="2" type="ORF">SEMRO_1070_G237770.1</name>
</gene>
<feature type="compositionally biased region" description="Acidic residues" evidence="1">
    <location>
        <begin position="112"/>
        <end position="121"/>
    </location>
</feature>
<dbReference type="AlphaFoldDB" id="A0A9N8EEM8"/>